<keyword evidence="3" id="KW-1185">Reference proteome</keyword>
<feature type="domain" description="1,3-beta-glucan synthase component FKS1-like" evidence="1">
    <location>
        <begin position="51"/>
        <end position="147"/>
    </location>
</feature>
<gene>
    <name evidence="2" type="ORF">QN277_025885</name>
</gene>
<dbReference type="GO" id="GO:0005886">
    <property type="term" value="C:plasma membrane"/>
    <property type="evidence" value="ECO:0007669"/>
    <property type="project" value="TreeGrafter"/>
</dbReference>
<dbReference type="PANTHER" id="PTHR12741">
    <property type="entry name" value="LYST-INTERACTING PROTEIN LIP5 DOPAMINE RESPONSIVE PROTEIN DRG-1"/>
    <property type="match status" value="1"/>
</dbReference>
<sequence>MQRLKCTSKLDDRAVDAQMKDPFENYKKWCKFLGREDSLRLPQDEPQEEQQTKLLYMGLYLPIWGEVANVRILPKCLCYIFHNDNYLVEALKMCNLLEEFNEDHGMGRPTILGLVYVKSRNMLCHNLLESSCKTPEVDLRTTELSMLGERVIMLRRCIILVALSCMAGQSTEQLAVVLWSDMRSWQRTTECTLGVTLQKEWSSPCCLFVIGFMDPQLPTQ</sequence>
<dbReference type="PANTHER" id="PTHR12741:SF106">
    <property type="entry name" value="CALLOSE SYNTHASE 5"/>
    <property type="match status" value="1"/>
</dbReference>
<dbReference type="EMBL" id="JAWXYG010000008">
    <property type="protein sequence ID" value="KAK4264753.1"/>
    <property type="molecule type" value="Genomic_DNA"/>
</dbReference>
<name>A0AAE1J8A7_9FABA</name>
<protein>
    <recommendedName>
        <fullName evidence="1">1,3-beta-glucan synthase component FKS1-like domain-containing protein</fullName>
    </recommendedName>
</protein>
<dbReference type="GO" id="GO:0046527">
    <property type="term" value="F:glucosyltransferase activity"/>
    <property type="evidence" value="ECO:0007669"/>
    <property type="project" value="TreeGrafter"/>
</dbReference>
<reference evidence="2" key="1">
    <citation type="submission" date="2023-10" db="EMBL/GenBank/DDBJ databases">
        <title>Chromosome-level genome of the transformable northern wattle, Acacia crassicarpa.</title>
        <authorList>
            <person name="Massaro I."/>
            <person name="Sinha N.R."/>
            <person name="Poethig S."/>
            <person name="Leichty A.R."/>
        </authorList>
    </citation>
    <scope>NUCLEOTIDE SEQUENCE</scope>
    <source>
        <strain evidence="2">Acra3RX</strain>
        <tissue evidence="2">Leaf</tissue>
    </source>
</reference>
<comment type="caution">
    <text evidence="2">The sequence shown here is derived from an EMBL/GenBank/DDBJ whole genome shotgun (WGS) entry which is preliminary data.</text>
</comment>
<proteinExistence type="predicted"/>
<dbReference type="InterPro" id="IPR026899">
    <property type="entry name" value="FKS1-like_dom1"/>
</dbReference>
<dbReference type="SMART" id="SM01205">
    <property type="entry name" value="FKS1_dom1"/>
    <property type="match status" value="1"/>
</dbReference>
<dbReference type="Proteomes" id="UP001293593">
    <property type="component" value="Unassembled WGS sequence"/>
</dbReference>
<dbReference type="AlphaFoldDB" id="A0AAE1J8A7"/>
<evidence type="ECO:0000313" key="2">
    <source>
        <dbReference type="EMBL" id="KAK4264753.1"/>
    </source>
</evidence>
<evidence type="ECO:0000259" key="1">
    <source>
        <dbReference type="SMART" id="SM01205"/>
    </source>
</evidence>
<dbReference type="Pfam" id="PF14288">
    <property type="entry name" value="FKS1_dom1"/>
    <property type="match status" value="1"/>
</dbReference>
<evidence type="ECO:0000313" key="3">
    <source>
        <dbReference type="Proteomes" id="UP001293593"/>
    </source>
</evidence>
<accession>A0AAE1J8A7</accession>
<organism evidence="2 3">
    <name type="scientific">Acacia crassicarpa</name>
    <name type="common">northern wattle</name>
    <dbReference type="NCBI Taxonomy" id="499986"/>
    <lineage>
        <taxon>Eukaryota</taxon>
        <taxon>Viridiplantae</taxon>
        <taxon>Streptophyta</taxon>
        <taxon>Embryophyta</taxon>
        <taxon>Tracheophyta</taxon>
        <taxon>Spermatophyta</taxon>
        <taxon>Magnoliopsida</taxon>
        <taxon>eudicotyledons</taxon>
        <taxon>Gunneridae</taxon>
        <taxon>Pentapetalae</taxon>
        <taxon>rosids</taxon>
        <taxon>fabids</taxon>
        <taxon>Fabales</taxon>
        <taxon>Fabaceae</taxon>
        <taxon>Caesalpinioideae</taxon>
        <taxon>mimosoid clade</taxon>
        <taxon>Acacieae</taxon>
        <taxon>Acacia</taxon>
    </lineage>
</organism>